<dbReference type="GO" id="GO:0016853">
    <property type="term" value="F:isomerase activity"/>
    <property type="evidence" value="ECO:0007669"/>
    <property type="project" value="UniProtKB-KW"/>
</dbReference>
<feature type="compositionally biased region" description="Basic residues" evidence="9">
    <location>
        <begin position="1049"/>
        <end position="1058"/>
    </location>
</feature>
<feature type="compositionally biased region" description="Basic residues" evidence="9">
    <location>
        <begin position="569"/>
        <end position="579"/>
    </location>
</feature>
<dbReference type="Pfam" id="PF04821">
    <property type="entry name" value="TIMELESS"/>
    <property type="match status" value="1"/>
</dbReference>
<feature type="domain" description="Timeless N-terminal" evidence="10">
    <location>
        <begin position="40"/>
        <end position="310"/>
    </location>
</feature>
<dbReference type="EMBL" id="LFMY01000003">
    <property type="protein sequence ID" value="OKL62489.1"/>
    <property type="molecule type" value="Genomic_DNA"/>
</dbReference>
<protein>
    <recommendedName>
        <fullName evidence="3">Topoisomerase 1-associated factor 1</fullName>
    </recommendedName>
</protein>
<evidence type="ECO:0000256" key="5">
    <source>
        <dbReference type="ARBA" id="ARBA00023204"/>
    </source>
</evidence>
<keyword evidence="4" id="KW-0236">DNA replication inhibitor</keyword>
<organism evidence="11 12">
    <name type="scientific">Talaromyces atroroseus</name>
    <dbReference type="NCBI Taxonomy" id="1441469"/>
    <lineage>
        <taxon>Eukaryota</taxon>
        <taxon>Fungi</taxon>
        <taxon>Dikarya</taxon>
        <taxon>Ascomycota</taxon>
        <taxon>Pezizomycotina</taxon>
        <taxon>Eurotiomycetes</taxon>
        <taxon>Eurotiomycetidae</taxon>
        <taxon>Eurotiales</taxon>
        <taxon>Trichocomaceae</taxon>
        <taxon>Talaromyces</taxon>
        <taxon>Talaromyces sect. Trachyspermi</taxon>
    </lineage>
</organism>
<dbReference type="GO" id="GO:0003677">
    <property type="term" value="F:DNA binding"/>
    <property type="evidence" value="ECO:0007669"/>
    <property type="project" value="TreeGrafter"/>
</dbReference>
<dbReference type="AlphaFoldDB" id="A0A225B3B3"/>
<feature type="region of interest" description="Disordered" evidence="9">
    <location>
        <begin position="336"/>
        <end position="362"/>
    </location>
</feature>
<keyword evidence="6" id="KW-0539">Nucleus</keyword>
<comment type="similarity">
    <text evidence="2">Belongs to the timeless family.</text>
</comment>
<sequence length="1191" mass="135888">MDLDAVAVGQDVQVVDPEVRAHVYSLVTALGGFNGEDVSKYSIGDDALACLRDIKKWLRLYDEKTNRLDVARCLGEANLVNGDLLPILSLWFGNGGHTKKHMTRIALACLELLVPLTWPVEIHSQMTVNHHRHTPYLQQVQVQYKRGLLDQHAGMNVLRSIIGIGLPSLSLPKSERTNRDEGILKLVLYLFRNVAMISAPKGLVTDTDEEEISRSATINAFQQQQVFALLLTMCSNINDEFSFQDVVLLEILFHLVKGVNVQKLFMNDTERNAKRNDELGDLLQKESGVSREYAKTAPTRHGRFGTMIWVKRDDAKVSTVSGQDILKDGQTAFNKMDQSKKWNRPKHGRRQQEAEAASGDFSSTTHLTPAAYINLRTFVEEFLDTGFNPLLTHVRKAIEREANRVVDINTRQWLYLVAWFLQAERERRRYQQKQHEKTKGTSKEIEPDSFSLVAGVLNQETFVFLNRAMQYSYDNKEWQDLNANMRCFTQILLTVQEMAASPLEEDQEIAENIQNRIFYEETTHDRILSIVRGYNDQGFAYLDACTELAHVFLRMLENYSKENVDMQVRSKRRSKRAKKTNSEGQDEENVEENDSEAEELADAARAVRERKFDFKRFSARFCSQKSVDTYVLFTAYYRELDDEQLKRAHRFFYRVAFKQELSTLLFRVDILNLFYRMIKGPGSLDSTKPIYKDWQELVKQLTRKMIKKLDERPALFTEMLFSKVNSTLFFLEYGYEKQTLFTGGTRPPAELEVHPRAGTSTDTKLNVVVAALIMDGRADLAKWLSDCLGSAANERSSWEAEQTIRQEESPEAVVPPSPIIEIQSKDDSIRTAMFRNGRIRLLMKLVGLERLGTEDVMGASWFVPSSLDSAALSEVKSVIDKGLENPVTEVDGLDPREQLRRKPMAEPRETFQTTLDVDFGSESEGEDGIPDGPLFPPNIRSKSSNALEELKEKRRKRRQSNKEKEPLDDSTIEERRRNREENARARQAKIKSDLFVHDSDDESDEEADKEFFAREEVGRKAQDQRIREALVSKALEEDDASSSTEQPRSKKTNRRKRRSIDGDDHGEKNTSNKALKKPRVSIGGFELSENDDDDDDDDEDDDVLMTGLSDNHHGSSKGASTSREDGEHDTPPTSAEHEEWDLDKELNNHKDLEQDAAIGTTAHANDSEEDAPVASNRRRGRAGFVFDSDSE</sequence>
<feature type="compositionally biased region" description="Basic and acidic residues" evidence="9">
    <location>
        <begin position="1059"/>
        <end position="1070"/>
    </location>
</feature>
<comment type="subcellular location">
    <subcellularLocation>
        <location evidence="1">Nucleus</location>
    </subcellularLocation>
</comment>
<evidence type="ECO:0000256" key="8">
    <source>
        <dbReference type="ARBA" id="ARBA00023306"/>
    </source>
</evidence>
<dbReference type="RefSeq" id="XP_020122610.1">
    <property type="nucleotide sequence ID" value="XM_020264790.1"/>
</dbReference>
<dbReference type="STRING" id="1441469.A0A225B3B3"/>
<evidence type="ECO:0000256" key="2">
    <source>
        <dbReference type="ARBA" id="ARBA00008174"/>
    </source>
</evidence>
<comment type="caution">
    <text evidence="11">The sequence shown here is derived from an EMBL/GenBank/DDBJ whole genome shotgun (WGS) entry which is preliminary data.</text>
</comment>
<evidence type="ECO:0000256" key="6">
    <source>
        <dbReference type="ARBA" id="ARBA00023242"/>
    </source>
</evidence>
<dbReference type="GeneID" id="31002473"/>
<feature type="region of interest" description="Disordered" evidence="9">
    <location>
        <begin position="886"/>
        <end position="1191"/>
    </location>
</feature>
<evidence type="ECO:0000256" key="4">
    <source>
        <dbReference type="ARBA" id="ARBA00022880"/>
    </source>
</evidence>
<dbReference type="GO" id="GO:0031298">
    <property type="term" value="C:replication fork protection complex"/>
    <property type="evidence" value="ECO:0007669"/>
    <property type="project" value="TreeGrafter"/>
</dbReference>
<feature type="region of interest" description="Disordered" evidence="9">
    <location>
        <begin position="567"/>
        <end position="598"/>
    </location>
</feature>
<feature type="compositionally biased region" description="Acidic residues" evidence="9">
    <location>
        <begin position="584"/>
        <end position="598"/>
    </location>
</feature>
<reference evidence="11 12" key="1">
    <citation type="submission" date="2015-06" db="EMBL/GenBank/DDBJ databases">
        <title>Talaromyces atroroseus IBT 11181 draft genome.</title>
        <authorList>
            <person name="Rasmussen K.B."/>
            <person name="Rasmussen S."/>
            <person name="Petersen B."/>
            <person name="Sicheritz-Ponten T."/>
            <person name="Mortensen U.H."/>
            <person name="Thrane U."/>
        </authorList>
    </citation>
    <scope>NUCLEOTIDE SEQUENCE [LARGE SCALE GENOMIC DNA]</scope>
    <source>
        <strain evidence="11 12">IBT 11181</strain>
    </source>
</reference>
<keyword evidence="7" id="KW-0469">Meiosis</keyword>
<dbReference type="InterPro" id="IPR006906">
    <property type="entry name" value="Timeless_N"/>
</dbReference>
<gene>
    <name evidence="11" type="ORF">UA08_02718</name>
</gene>
<feature type="compositionally biased region" description="Acidic residues" evidence="9">
    <location>
        <begin position="1088"/>
        <end position="1103"/>
    </location>
</feature>
<keyword evidence="5" id="KW-0227">DNA damage</keyword>
<dbReference type="Proteomes" id="UP000214365">
    <property type="component" value="Unassembled WGS sequence"/>
</dbReference>
<feature type="compositionally biased region" description="Basic and acidic residues" evidence="9">
    <location>
        <begin position="1009"/>
        <end position="1030"/>
    </location>
</feature>
<dbReference type="OrthoDB" id="310853at2759"/>
<evidence type="ECO:0000256" key="9">
    <source>
        <dbReference type="SAM" id="MobiDB-lite"/>
    </source>
</evidence>
<dbReference type="InterPro" id="IPR044998">
    <property type="entry name" value="Timeless"/>
</dbReference>
<evidence type="ECO:0000313" key="12">
    <source>
        <dbReference type="Proteomes" id="UP000214365"/>
    </source>
</evidence>
<feature type="compositionally biased region" description="Acidic residues" evidence="9">
    <location>
        <begin position="919"/>
        <end position="929"/>
    </location>
</feature>
<accession>A0A225B3B3</accession>
<keyword evidence="8" id="KW-0131">Cell cycle</keyword>
<proteinExistence type="inferred from homology"/>
<keyword evidence="11" id="KW-0413">Isomerase</keyword>
<evidence type="ECO:0000259" key="10">
    <source>
        <dbReference type="Pfam" id="PF04821"/>
    </source>
</evidence>
<dbReference type="GO" id="GO:0000076">
    <property type="term" value="P:DNA replication checkpoint signaling"/>
    <property type="evidence" value="ECO:0007669"/>
    <property type="project" value="TreeGrafter"/>
</dbReference>
<dbReference type="GO" id="GO:0006281">
    <property type="term" value="P:DNA repair"/>
    <property type="evidence" value="ECO:0007669"/>
    <property type="project" value="UniProtKB-KW"/>
</dbReference>
<feature type="compositionally biased region" description="Basic and acidic residues" evidence="9">
    <location>
        <begin position="1143"/>
        <end position="1153"/>
    </location>
</feature>
<evidence type="ECO:0000256" key="7">
    <source>
        <dbReference type="ARBA" id="ARBA00023254"/>
    </source>
</evidence>
<keyword evidence="12" id="KW-1185">Reference proteome</keyword>
<dbReference type="PANTHER" id="PTHR22940:SF4">
    <property type="entry name" value="PROTEIN TIMELESS HOMOLOG"/>
    <property type="match status" value="1"/>
</dbReference>
<name>A0A225B3B3_TALAT</name>
<dbReference type="GO" id="GO:0043111">
    <property type="term" value="P:replication fork arrest"/>
    <property type="evidence" value="ECO:0007669"/>
    <property type="project" value="TreeGrafter"/>
</dbReference>
<evidence type="ECO:0000313" key="11">
    <source>
        <dbReference type="EMBL" id="OKL62489.1"/>
    </source>
</evidence>
<dbReference type="PANTHER" id="PTHR22940">
    <property type="entry name" value="TIMEOUT/TIMELESS-2"/>
    <property type="match status" value="1"/>
</dbReference>
<dbReference type="GO" id="GO:0051321">
    <property type="term" value="P:meiotic cell cycle"/>
    <property type="evidence" value="ECO:0007669"/>
    <property type="project" value="UniProtKB-KW"/>
</dbReference>
<keyword evidence="5" id="KW-0234">DNA repair</keyword>
<evidence type="ECO:0000256" key="3">
    <source>
        <dbReference type="ARBA" id="ARBA00021529"/>
    </source>
</evidence>
<feature type="compositionally biased region" description="Basic and acidic residues" evidence="9">
    <location>
        <begin position="960"/>
        <end position="998"/>
    </location>
</feature>
<feature type="compositionally biased region" description="Basic and acidic residues" evidence="9">
    <location>
        <begin position="893"/>
        <end position="909"/>
    </location>
</feature>
<feature type="compositionally biased region" description="Acidic residues" evidence="9">
    <location>
        <begin position="999"/>
        <end position="1008"/>
    </location>
</feature>
<evidence type="ECO:0000256" key="1">
    <source>
        <dbReference type="ARBA" id="ARBA00004123"/>
    </source>
</evidence>